<reference evidence="1 2" key="1">
    <citation type="submission" date="2019-09" db="EMBL/GenBank/DDBJ databases">
        <authorList>
            <person name="Chandra G."/>
            <person name="Truman W A."/>
        </authorList>
    </citation>
    <scope>NUCLEOTIDE SEQUENCE [LARGE SCALE GENOMIC DNA]</scope>
    <source>
        <strain evidence="1">PS718</strain>
    </source>
</reference>
<evidence type="ECO:0000313" key="1">
    <source>
        <dbReference type="EMBL" id="VVN94752.1"/>
    </source>
</evidence>
<organism evidence="1 2">
    <name type="scientific">Pseudomonas fluorescens</name>
    <dbReference type="NCBI Taxonomy" id="294"/>
    <lineage>
        <taxon>Bacteria</taxon>
        <taxon>Pseudomonadati</taxon>
        <taxon>Pseudomonadota</taxon>
        <taxon>Gammaproteobacteria</taxon>
        <taxon>Pseudomonadales</taxon>
        <taxon>Pseudomonadaceae</taxon>
        <taxon>Pseudomonas</taxon>
    </lineage>
</organism>
<dbReference type="AlphaFoldDB" id="A0A5E7BQH4"/>
<proteinExistence type="predicted"/>
<gene>
    <name evidence="1" type="ORF">PS718_02182</name>
</gene>
<accession>A0A5E7BQH4</accession>
<protein>
    <submittedName>
        <fullName evidence="1">Uncharacterized protein</fullName>
    </submittedName>
</protein>
<name>A0A5E7BQH4_PSEFL</name>
<sequence length="98" mass="10796">MKLSITLPCTLFLAGGQSSDPLSGKTDPKSESWELAFTEPYYLKVEAGISINQQAAVKISCFLWSPMLAEYSVHTSPWLNATSLTSCRLDRLLPESAR</sequence>
<dbReference type="EMBL" id="CABVHX010000007">
    <property type="protein sequence ID" value="VVN94752.1"/>
    <property type="molecule type" value="Genomic_DNA"/>
</dbReference>
<evidence type="ECO:0000313" key="2">
    <source>
        <dbReference type="Proteomes" id="UP000325375"/>
    </source>
</evidence>
<dbReference type="Proteomes" id="UP000325375">
    <property type="component" value="Unassembled WGS sequence"/>
</dbReference>